<reference evidence="2" key="2">
    <citation type="journal article" date="2015" name="Data Brief">
        <title>Shoot transcriptome of the giant reed, Arundo donax.</title>
        <authorList>
            <person name="Barrero R.A."/>
            <person name="Guerrero F.D."/>
            <person name="Moolhuijzen P."/>
            <person name="Goolsby J.A."/>
            <person name="Tidwell J."/>
            <person name="Bellgard S.E."/>
            <person name="Bellgard M.I."/>
        </authorList>
    </citation>
    <scope>NUCLEOTIDE SEQUENCE</scope>
    <source>
        <tissue evidence="2">Shoot tissue taken approximately 20 cm above the soil surface</tissue>
    </source>
</reference>
<feature type="region of interest" description="Disordered" evidence="1">
    <location>
        <begin position="1"/>
        <end position="21"/>
    </location>
</feature>
<evidence type="ECO:0000313" key="2">
    <source>
        <dbReference type="EMBL" id="JAD46012.1"/>
    </source>
</evidence>
<dbReference type="EMBL" id="GBRH01251883">
    <property type="protein sequence ID" value="JAD46012.1"/>
    <property type="molecule type" value="Transcribed_RNA"/>
</dbReference>
<organism evidence="2">
    <name type="scientific">Arundo donax</name>
    <name type="common">Giant reed</name>
    <name type="synonym">Donax arundinaceus</name>
    <dbReference type="NCBI Taxonomy" id="35708"/>
    <lineage>
        <taxon>Eukaryota</taxon>
        <taxon>Viridiplantae</taxon>
        <taxon>Streptophyta</taxon>
        <taxon>Embryophyta</taxon>
        <taxon>Tracheophyta</taxon>
        <taxon>Spermatophyta</taxon>
        <taxon>Magnoliopsida</taxon>
        <taxon>Liliopsida</taxon>
        <taxon>Poales</taxon>
        <taxon>Poaceae</taxon>
        <taxon>PACMAD clade</taxon>
        <taxon>Arundinoideae</taxon>
        <taxon>Arundineae</taxon>
        <taxon>Arundo</taxon>
    </lineage>
</organism>
<accession>A0A0A9AFZ3</accession>
<reference evidence="2" key="1">
    <citation type="submission" date="2014-09" db="EMBL/GenBank/DDBJ databases">
        <authorList>
            <person name="Magalhaes I.L.F."/>
            <person name="Oliveira U."/>
            <person name="Santos F.R."/>
            <person name="Vidigal T.H.D.A."/>
            <person name="Brescovit A.D."/>
            <person name="Santos A.J."/>
        </authorList>
    </citation>
    <scope>NUCLEOTIDE SEQUENCE</scope>
    <source>
        <tissue evidence="2">Shoot tissue taken approximately 20 cm above the soil surface</tissue>
    </source>
</reference>
<sequence>MYFSGLKPHSVELKSQQNPMA</sequence>
<evidence type="ECO:0000256" key="1">
    <source>
        <dbReference type="SAM" id="MobiDB-lite"/>
    </source>
</evidence>
<protein>
    <submittedName>
        <fullName evidence="2">Uncharacterized protein</fullName>
    </submittedName>
</protein>
<name>A0A0A9AFZ3_ARUDO</name>
<proteinExistence type="predicted"/>
<dbReference type="AlphaFoldDB" id="A0A0A9AFZ3"/>